<reference evidence="1 2" key="1">
    <citation type="submission" date="2018-06" db="EMBL/GenBank/DDBJ databases">
        <title>A transcriptomic atlas of mushroom development highlights an independent origin of complex multicellularity.</title>
        <authorList>
            <consortium name="DOE Joint Genome Institute"/>
            <person name="Krizsan K."/>
            <person name="Almasi E."/>
            <person name="Merenyi Z."/>
            <person name="Sahu N."/>
            <person name="Viragh M."/>
            <person name="Koszo T."/>
            <person name="Mondo S."/>
            <person name="Kiss B."/>
            <person name="Balint B."/>
            <person name="Kues U."/>
            <person name="Barry K."/>
            <person name="Hegedus J.C."/>
            <person name="Henrissat B."/>
            <person name="Johnson J."/>
            <person name="Lipzen A."/>
            <person name="Ohm R."/>
            <person name="Nagy I."/>
            <person name="Pangilinan J."/>
            <person name="Yan J."/>
            <person name="Xiong Y."/>
            <person name="Grigoriev I.V."/>
            <person name="Hibbett D.S."/>
            <person name="Nagy L.G."/>
        </authorList>
    </citation>
    <scope>NUCLEOTIDE SEQUENCE [LARGE SCALE GENOMIC DNA]</scope>
    <source>
        <strain evidence="1 2">SZMC22713</strain>
    </source>
</reference>
<sequence length="265" mass="27942">MSTYATEYRHVRHKLHPHAFCDCYLTTIYQSSSTPLKLAHQLFNRTVSNIETFNCTMRCTSKLSSVMGLLCLISAPQILAHPLAPRQAAVTLQVLNDSIDKKLGCTAAQIATLQSGLSDASSVAAVAARTLSGVVLSGADPEAVSNFLSIVGVQLADETTLRLTNVGTEYGGTLEQITDLIDGNSASTLRFYCPAAGTTAQEGNPCNADDEAVTDNLAEGSINKIALCPAFFSGDTLASDTATYNTDIAAGKLTSFNNPRSPGIT</sequence>
<proteinExistence type="predicted"/>
<dbReference type="VEuPathDB" id="FungiDB:BD410DRAFT_285496"/>
<name>A0A4Y7Q397_9AGAM</name>
<gene>
    <name evidence="1" type="ORF">BD410DRAFT_285496</name>
</gene>
<organism evidence="1 2">
    <name type="scientific">Rickenella mellea</name>
    <dbReference type="NCBI Taxonomy" id="50990"/>
    <lineage>
        <taxon>Eukaryota</taxon>
        <taxon>Fungi</taxon>
        <taxon>Dikarya</taxon>
        <taxon>Basidiomycota</taxon>
        <taxon>Agaricomycotina</taxon>
        <taxon>Agaricomycetes</taxon>
        <taxon>Hymenochaetales</taxon>
        <taxon>Rickenellaceae</taxon>
        <taxon>Rickenella</taxon>
    </lineage>
</organism>
<dbReference type="EMBL" id="ML170179">
    <property type="protein sequence ID" value="TDL21612.1"/>
    <property type="molecule type" value="Genomic_DNA"/>
</dbReference>
<dbReference type="Proteomes" id="UP000294933">
    <property type="component" value="Unassembled WGS sequence"/>
</dbReference>
<dbReference type="AlphaFoldDB" id="A0A4Y7Q397"/>
<keyword evidence="2" id="KW-1185">Reference proteome</keyword>
<protein>
    <submittedName>
        <fullName evidence="1">Uncharacterized protein</fullName>
    </submittedName>
</protein>
<accession>A0A4Y7Q397</accession>
<evidence type="ECO:0000313" key="2">
    <source>
        <dbReference type="Proteomes" id="UP000294933"/>
    </source>
</evidence>
<evidence type="ECO:0000313" key="1">
    <source>
        <dbReference type="EMBL" id="TDL21612.1"/>
    </source>
</evidence>